<evidence type="ECO:0000313" key="3">
    <source>
        <dbReference type="EMBL" id="KAK6725804.1"/>
    </source>
</evidence>
<gene>
    <name evidence="3" type="primary">Necator_chrI.g365</name>
    <name evidence="3" type="ORF">RB195_004244</name>
</gene>
<feature type="transmembrane region" description="Helical" evidence="2">
    <location>
        <begin position="12"/>
        <end position="35"/>
    </location>
</feature>
<feature type="transmembrane region" description="Helical" evidence="2">
    <location>
        <begin position="165"/>
        <end position="190"/>
    </location>
</feature>
<evidence type="ECO:0000256" key="1">
    <source>
        <dbReference type="SAM" id="MobiDB-lite"/>
    </source>
</evidence>
<protein>
    <submittedName>
        <fullName evidence="3">Uncharacterized protein</fullName>
    </submittedName>
</protein>
<feature type="compositionally biased region" description="Polar residues" evidence="1">
    <location>
        <begin position="312"/>
        <end position="327"/>
    </location>
</feature>
<feature type="transmembrane region" description="Helical" evidence="2">
    <location>
        <begin position="70"/>
        <end position="98"/>
    </location>
</feature>
<dbReference type="EMBL" id="JAVFWL010000001">
    <property type="protein sequence ID" value="KAK6725804.1"/>
    <property type="molecule type" value="Genomic_DNA"/>
</dbReference>
<organism evidence="3 4">
    <name type="scientific">Necator americanus</name>
    <name type="common">Human hookworm</name>
    <dbReference type="NCBI Taxonomy" id="51031"/>
    <lineage>
        <taxon>Eukaryota</taxon>
        <taxon>Metazoa</taxon>
        <taxon>Ecdysozoa</taxon>
        <taxon>Nematoda</taxon>
        <taxon>Chromadorea</taxon>
        <taxon>Rhabditida</taxon>
        <taxon>Rhabditina</taxon>
        <taxon>Rhabditomorpha</taxon>
        <taxon>Strongyloidea</taxon>
        <taxon>Ancylostomatidae</taxon>
        <taxon>Bunostominae</taxon>
        <taxon>Necator</taxon>
    </lineage>
</organism>
<feature type="region of interest" description="Disordered" evidence="1">
    <location>
        <begin position="219"/>
        <end position="350"/>
    </location>
</feature>
<proteinExistence type="predicted"/>
<keyword evidence="4" id="KW-1185">Reference proteome</keyword>
<feature type="compositionally biased region" description="Polar residues" evidence="1">
    <location>
        <begin position="223"/>
        <end position="232"/>
    </location>
</feature>
<name>A0ABR1BLJ7_NECAM</name>
<dbReference type="Proteomes" id="UP001303046">
    <property type="component" value="Unassembled WGS sequence"/>
</dbReference>
<feature type="compositionally biased region" description="Polar residues" evidence="1">
    <location>
        <begin position="281"/>
        <end position="293"/>
    </location>
</feature>
<sequence length="350" mass="38370">MYDDEPRALCNIPLSGTVGILSSLVLLSQVLALFLVCSNNFFIYFFELIIAFGMVFFLSQGVRHRKPGHLTVYLAYLAIYVFMMFFIIFGILVGISFYPSYKRECERRSAATTSITPTATTASDLSSTSSAETVTVHPNRIYVAVIPSRSDTNCEPIHGAFWAEIWSSIALCFLSIIIACIQIRYTLLLYKFMRLHQREQRATMNVSYQHFVPGAPPRYTPESPYTVQSSPAQVEAGPLPPKQSMDSVATLEAESLASDSHVAAAAAAATATGPPPPPPSTGEQPISDKNTLPPSFLRVENPPEYTEIPGPSESSLLPQTATTPTSPDHSRMEDVPLNDPRSPSRVDLLS</sequence>
<comment type="caution">
    <text evidence="3">The sequence shown here is derived from an EMBL/GenBank/DDBJ whole genome shotgun (WGS) entry which is preliminary data.</text>
</comment>
<reference evidence="3 4" key="1">
    <citation type="submission" date="2023-08" db="EMBL/GenBank/DDBJ databases">
        <title>A Necator americanus chromosomal reference genome.</title>
        <authorList>
            <person name="Ilik V."/>
            <person name="Petrzelkova K.J."/>
            <person name="Pardy F."/>
            <person name="Fuh T."/>
            <person name="Niatou-Singa F.S."/>
            <person name="Gouil Q."/>
            <person name="Baker L."/>
            <person name="Ritchie M.E."/>
            <person name="Jex A.R."/>
            <person name="Gazzola D."/>
            <person name="Li H."/>
            <person name="Toshio Fujiwara R."/>
            <person name="Zhan B."/>
            <person name="Aroian R.V."/>
            <person name="Pafco B."/>
            <person name="Schwarz E.M."/>
        </authorList>
    </citation>
    <scope>NUCLEOTIDE SEQUENCE [LARGE SCALE GENOMIC DNA]</scope>
    <source>
        <strain evidence="3 4">Aroian</strain>
        <tissue evidence="3">Whole animal</tissue>
    </source>
</reference>
<keyword evidence="2" id="KW-1133">Transmembrane helix</keyword>
<evidence type="ECO:0000256" key="2">
    <source>
        <dbReference type="SAM" id="Phobius"/>
    </source>
</evidence>
<keyword evidence="2" id="KW-0472">Membrane</keyword>
<accession>A0ABR1BLJ7</accession>
<evidence type="ECO:0000313" key="4">
    <source>
        <dbReference type="Proteomes" id="UP001303046"/>
    </source>
</evidence>
<feature type="compositionally biased region" description="Low complexity" evidence="1">
    <location>
        <begin position="263"/>
        <end position="272"/>
    </location>
</feature>
<keyword evidence="2" id="KW-0812">Transmembrane</keyword>
<feature type="transmembrane region" description="Helical" evidence="2">
    <location>
        <begin position="41"/>
        <end position="58"/>
    </location>
</feature>